<dbReference type="InterPro" id="IPR053850">
    <property type="entry name" value="Glyco_hydro_123_N_2"/>
</dbReference>
<dbReference type="Pfam" id="PF22680">
    <property type="entry name" value="Glyco_hydro_123_N_2"/>
    <property type="match status" value="1"/>
</dbReference>
<dbReference type="EMBL" id="QWGR01000020">
    <property type="protein sequence ID" value="RIJ45767.1"/>
    <property type="molecule type" value="Genomic_DNA"/>
</dbReference>
<dbReference type="RefSeq" id="WP_119440113.1">
    <property type="nucleotide sequence ID" value="NZ_QWGR01000020.1"/>
</dbReference>
<evidence type="ECO:0000313" key="4">
    <source>
        <dbReference type="Proteomes" id="UP000265926"/>
    </source>
</evidence>
<protein>
    <submittedName>
        <fullName evidence="3">DUF4091 domain-containing protein</fullName>
    </submittedName>
</protein>
<name>A0A399SUW2_9BACT</name>
<feature type="domain" description="Glycoside hydrolase 123 catalytic" evidence="1">
    <location>
        <begin position="211"/>
        <end position="518"/>
    </location>
</feature>
<dbReference type="InterPro" id="IPR025150">
    <property type="entry name" value="GH123_cat"/>
</dbReference>
<evidence type="ECO:0000259" key="1">
    <source>
        <dbReference type="Pfam" id="PF13320"/>
    </source>
</evidence>
<sequence length="560" mass="65115">MNFKINFIIIAVFLSLSSCLNYQKEIVFQYVDPLKKVFPESSYFPMQKAHADVARGEDAGFQFVIRSGFALEDVTIKVNEPTLNGIKLTEIKTGFVGFVPVDRPVPNPGRDYLKTASGYYPDPILDDTSMDIPAGMTQPVWISIKIPRDATPGIYKGDITLVTKKGLQKIKIQKEISIEVFQPVIDKTSLLITNWFSFERLDLLSKDKKLEKFSDDYWKYAKIMADKMAEYRQNVVLLRPLDLTDFKEEDNTWTFDFSNFNRMVKLMVDAGCCEYIEGGHIGGRLPQDWMGPFVVKVPEKTEDQWELKDYDVNEAEARNFYDQFFPALVKNLKENGWLDIYWQHIADEPIESNKKSYAEISEYVRKLIPEIKIIEACHSSDLDGSIDIWVPQLNFLKDDLEFYQKQQEKGKEVWFYTCLGPQENFANRFIEQPLIKTRILHWINYRYGITGYLHWGLNHWRADDNDPYSVTTDMNYAGNTLPAGDMNIVYPAVDKLLPSIRLEAMRDGIVDYELLKMLEKKNPDKAKEIVQQIVFGFDHYDLSILHFRKLRKEILTELSE</sequence>
<dbReference type="AlphaFoldDB" id="A0A399SUW2"/>
<dbReference type="Pfam" id="PF13320">
    <property type="entry name" value="GH123_cat"/>
    <property type="match status" value="1"/>
</dbReference>
<evidence type="ECO:0000313" key="3">
    <source>
        <dbReference type="EMBL" id="RIJ45767.1"/>
    </source>
</evidence>
<dbReference type="PROSITE" id="PS51257">
    <property type="entry name" value="PROKAR_LIPOPROTEIN"/>
    <property type="match status" value="1"/>
</dbReference>
<feature type="domain" description="Glycoside hydrolase 123 N-terminal" evidence="2">
    <location>
        <begin position="49"/>
        <end position="161"/>
    </location>
</feature>
<accession>A0A399SUW2</accession>
<dbReference type="Proteomes" id="UP000265926">
    <property type="component" value="Unassembled WGS sequence"/>
</dbReference>
<organism evidence="3 4">
    <name type="scientific">Maribellus luteus</name>
    <dbReference type="NCBI Taxonomy" id="2305463"/>
    <lineage>
        <taxon>Bacteria</taxon>
        <taxon>Pseudomonadati</taxon>
        <taxon>Bacteroidota</taxon>
        <taxon>Bacteroidia</taxon>
        <taxon>Marinilabiliales</taxon>
        <taxon>Prolixibacteraceae</taxon>
        <taxon>Maribellus</taxon>
    </lineage>
</organism>
<dbReference type="OrthoDB" id="903930at2"/>
<proteinExistence type="predicted"/>
<reference evidence="3 4" key="1">
    <citation type="submission" date="2018-08" db="EMBL/GenBank/DDBJ databases">
        <title>Pallidiluteibacterium maritimus gen. nov., sp. nov., isolated from coastal sediment.</title>
        <authorList>
            <person name="Zhou L.Y."/>
        </authorList>
    </citation>
    <scope>NUCLEOTIDE SEQUENCE [LARGE SCALE GENOMIC DNA]</scope>
    <source>
        <strain evidence="3 4">XSD2</strain>
    </source>
</reference>
<comment type="caution">
    <text evidence="3">The sequence shown here is derived from an EMBL/GenBank/DDBJ whole genome shotgun (WGS) entry which is preliminary data.</text>
</comment>
<gene>
    <name evidence="3" type="ORF">D1614_21770</name>
</gene>
<evidence type="ECO:0000259" key="2">
    <source>
        <dbReference type="Pfam" id="PF22680"/>
    </source>
</evidence>
<keyword evidence="4" id="KW-1185">Reference proteome</keyword>